<feature type="compositionally biased region" description="Basic and acidic residues" evidence="1">
    <location>
        <begin position="79"/>
        <end position="112"/>
    </location>
</feature>
<feature type="compositionally biased region" description="Basic and acidic residues" evidence="1">
    <location>
        <begin position="27"/>
        <end position="36"/>
    </location>
</feature>
<evidence type="ECO:0000256" key="2">
    <source>
        <dbReference type="SAM" id="SignalP"/>
    </source>
</evidence>
<feature type="chain" id="PRO_5040286560" description="Histidine-rich glycoprotein-like" evidence="2">
    <location>
        <begin position="19"/>
        <end position="112"/>
    </location>
</feature>
<proteinExistence type="predicted"/>
<reference evidence="3" key="1">
    <citation type="submission" date="2022-01" db="EMBL/GenBank/DDBJ databases">
        <authorList>
            <person name="King R."/>
        </authorList>
    </citation>
    <scope>NUCLEOTIDE SEQUENCE</scope>
</reference>
<evidence type="ECO:0000313" key="3">
    <source>
        <dbReference type="EMBL" id="CAG9805844.1"/>
    </source>
</evidence>
<organism evidence="3 4">
    <name type="scientific">Chironomus riparius</name>
    <dbReference type="NCBI Taxonomy" id="315576"/>
    <lineage>
        <taxon>Eukaryota</taxon>
        <taxon>Metazoa</taxon>
        <taxon>Ecdysozoa</taxon>
        <taxon>Arthropoda</taxon>
        <taxon>Hexapoda</taxon>
        <taxon>Insecta</taxon>
        <taxon>Pterygota</taxon>
        <taxon>Neoptera</taxon>
        <taxon>Endopterygota</taxon>
        <taxon>Diptera</taxon>
        <taxon>Nematocera</taxon>
        <taxon>Chironomoidea</taxon>
        <taxon>Chironomidae</taxon>
        <taxon>Chironominae</taxon>
        <taxon>Chironomus</taxon>
    </lineage>
</organism>
<sequence length="112" mass="12850">MKLTFFFILFVAVIAVFAADDNVETSDQPKLDDHNHVGHNHTHHHGRNRTRSKGHKHRHGPGHIHHHHNHTHTHKHNHADHGPDDDHTGHVHGVDCHNEAGHEHGTEHDHKH</sequence>
<feature type="signal peptide" evidence="2">
    <location>
        <begin position="1"/>
        <end position="18"/>
    </location>
</feature>
<evidence type="ECO:0000256" key="1">
    <source>
        <dbReference type="SAM" id="MobiDB-lite"/>
    </source>
</evidence>
<evidence type="ECO:0008006" key="5">
    <source>
        <dbReference type="Google" id="ProtNLM"/>
    </source>
</evidence>
<feature type="compositionally biased region" description="Basic residues" evidence="1">
    <location>
        <begin position="37"/>
        <end position="78"/>
    </location>
</feature>
<name>A0A9N9WUI1_9DIPT</name>
<keyword evidence="4" id="KW-1185">Reference proteome</keyword>
<protein>
    <recommendedName>
        <fullName evidence="5">Histidine-rich glycoprotein-like</fullName>
    </recommendedName>
</protein>
<accession>A0A9N9WUI1</accession>
<keyword evidence="2" id="KW-0732">Signal</keyword>
<dbReference type="AlphaFoldDB" id="A0A9N9WUI1"/>
<gene>
    <name evidence="3" type="ORF">CHIRRI_LOCUS8712</name>
</gene>
<reference evidence="3" key="2">
    <citation type="submission" date="2022-10" db="EMBL/GenBank/DDBJ databases">
        <authorList>
            <consortium name="ENA_rothamsted_submissions"/>
            <consortium name="culmorum"/>
            <person name="King R."/>
        </authorList>
    </citation>
    <scope>NUCLEOTIDE SEQUENCE</scope>
</reference>
<feature type="region of interest" description="Disordered" evidence="1">
    <location>
        <begin position="25"/>
        <end position="112"/>
    </location>
</feature>
<evidence type="ECO:0000313" key="4">
    <source>
        <dbReference type="Proteomes" id="UP001153620"/>
    </source>
</evidence>
<dbReference type="EMBL" id="OU895878">
    <property type="protein sequence ID" value="CAG9805844.1"/>
    <property type="molecule type" value="Genomic_DNA"/>
</dbReference>
<dbReference type="Proteomes" id="UP001153620">
    <property type="component" value="Chromosome 2"/>
</dbReference>